<dbReference type="PANTHER" id="PTHR30074">
    <property type="entry name" value="FORMATE DEHYDROGENASE, NITRATE-INDUCIBLE, CYTOCHROME B556 FDN SUBUNIT"/>
    <property type="match status" value="1"/>
</dbReference>
<dbReference type="GO" id="GO:0009061">
    <property type="term" value="P:anaerobic respiration"/>
    <property type="evidence" value="ECO:0007669"/>
    <property type="project" value="TreeGrafter"/>
</dbReference>
<feature type="transmembrane region" description="Helical" evidence="6">
    <location>
        <begin position="290"/>
        <end position="309"/>
    </location>
</feature>
<feature type="transmembrane region" description="Helical" evidence="6">
    <location>
        <begin position="223"/>
        <end position="245"/>
    </location>
</feature>
<feature type="transmembrane region" description="Helical" evidence="6">
    <location>
        <begin position="361"/>
        <end position="383"/>
    </location>
</feature>
<evidence type="ECO:0000313" key="7">
    <source>
        <dbReference type="EMBL" id="CAG4883066.1"/>
    </source>
</evidence>
<keyword evidence="4 6" id="KW-1133">Transmembrane helix</keyword>
<evidence type="ECO:0000256" key="5">
    <source>
        <dbReference type="ARBA" id="ARBA00023136"/>
    </source>
</evidence>
<feature type="transmembrane region" description="Helical" evidence="6">
    <location>
        <begin position="60"/>
        <end position="88"/>
    </location>
</feature>
<dbReference type="Proteomes" id="UP000742786">
    <property type="component" value="Unassembled WGS sequence"/>
</dbReference>
<dbReference type="GO" id="GO:0005886">
    <property type="term" value="C:plasma membrane"/>
    <property type="evidence" value="ECO:0007669"/>
    <property type="project" value="UniProtKB-SubCell"/>
</dbReference>
<dbReference type="AlphaFoldDB" id="A0A916J324"/>
<evidence type="ECO:0000256" key="4">
    <source>
        <dbReference type="ARBA" id="ARBA00022989"/>
    </source>
</evidence>
<dbReference type="InterPro" id="IPR051817">
    <property type="entry name" value="FDH_cytochrome_b556_subunit"/>
</dbReference>
<feature type="transmembrane region" description="Helical" evidence="6">
    <location>
        <begin position="21"/>
        <end position="48"/>
    </location>
</feature>
<keyword evidence="3 6" id="KW-0812">Transmembrane</keyword>
<feature type="transmembrane region" description="Helical" evidence="6">
    <location>
        <begin position="321"/>
        <end position="341"/>
    </location>
</feature>
<protein>
    <submittedName>
        <fullName evidence="7">Ni/Fe-hydrogenase 2 b-type cytochrome subunit</fullName>
    </submittedName>
</protein>
<name>A0A916J324_9PROT</name>
<keyword evidence="8" id="KW-1185">Reference proteome</keyword>
<dbReference type="PANTHER" id="PTHR30074:SF4">
    <property type="entry name" value="NI_FE-HYDROGENASE 2 B-TYPE CYTOCHROME SUBUNIT-RELATED"/>
    <property type="match status" value="1"/>
</dbReference>
<evidence type="ECO:0000313" key="8">
    <source>
        <dbReference type="Proteomes" id="UP000742786"/>
    </source>
</evidence>
<dbReference type="NCBIfam" id="NF008133">
    <property type="entry name" value="PRK10881.1"/>
    <property type="match status" value="1"/>
</dbReference>
<reference evidence="7" key="1">
    <citation type="submission" date="2021-04" db="EMBL/GenBank/DDBJ databases">
        <authorList>
            <person name="Hornung B."/>
        </authorList>
    </citation>
    <scope>NUCLEOTIDE SEQUENCE</scope>
    <source>
        <strain evidence="7">G5G6</strain>
    </source>
</reference>
<accession>A0A916J324</accession>
<keyword evidence="2" id="KW-1003">Cell membrane</keyword>
<feature type="transmembrane region" description="Helical" evidence="6">
    <location>
        <begin position="257"/>
        <end position="278"/>
    </location>
</feature>
<evidence type="ECO:0000256" key="6">
    <source>
        <dbReference type="SAM" id="Phobius"/>
    </source>
</evidence>
<keyword evidence="5 6" id="KW-0472">Membrane</keyword>
<evidence type="ECO:0000256" key="2">
    <source>
        <dbReference type="ARBA" id="ARBA00022475"/>
    </source>
</evidence>
<proteinExistence type="predicted"/>
<organism evidence="7 8">
    <name type="scientific">Georgfuchsia toluolica</name>
    <dbReference type="NCBI Taxonomy" id="424218"/>
    <lineage>
        <taxon>Bacteria</taxon>
        <taxon>Pseudomonadati</taxon>
        <taxon>Pseudomonadota</taxon>
        <taxon>Betaproteobacteria</taxon>
        <taxon>Nitrosomonadales</taxon>
        <taxon>Sterolibacteriaceae</taxon>
        <taxon>Georgfuchsia</taxon>
    </lineage>
</organism>
<feature type="transmembrane region" description="Helical" evidence="6">
    <location>
        <begin position="139"/>
        <end position="158"/>
    </location>
</feature>
<comment type="caution">
    <text evidence="7">The sequence shown here is derived from an EMBL/GenBank/DDBJ whole genome shotgun (WGS) entry which is preliminary data.</text>
</comment>
<feature type="transmembrane region" description="Helical" evidence="6">
    <location>
        <begin position="178"/>
        <end position="203"/>
    </location>
</feature>
<sequence>MTNIADQIHTHAPVPLDDRKLITPFTVFLGLLSLAAGVMALIRFILGLGAVTNLSDGYPFGIWIVYDVIIGSGLACGGYVMALLVYIFNKGEYHPLVRPALLASLLGYTLAGVSVMMDMGRYWNAWHIFWPGSAQENSVLFEVATCITLYIIVMFIEFSPAYLDKIGLNAIKKYVTRLLPFFIALGILLPSMHQSSLGSLAIIFGGQVNPLWQSGYMMPVEYLMTAVLLGFSAVVIEATLVAVGFDRPMETALLTKLAKFIWGLLLVFLVVRIGGLIMRGSIVNAFQLSQESVCFWIETLSFVLPLIMLARTADRRNPGKLFGAAMLLILGSFMLRVNGYLVGYDKGEGWHYFPSLPELTITIGFIAFEILAYITLVKLLPVLPGVPRLASRDADG</sequence>
<dbReference type="EMBL" id="CAJQUM010000001">
    <property type="protein sequence ID" value="CAG4883066.1"/>
    <property type="molecule type" value="Genomic_DNA"/>
</dbReference>
<dbReference type="RefSeq" id="WP_220635068.1">
    <property type="nucleotide sequence ID" value="NZ_CAJQUM010000001.1"/>
</dbReference>
<evidence type="ECO:0000256" key="3">
    <source>
        <dbReference type="ARBA" id="ARBA00022692"/>
    </source>
</evidence>
<feature type="transmembrane region" description="Helical" evidence="6">
    <location>
        <begin position="100"/>
        <end position="119"/>
    </location>
</feature>
<gene>
    <name evidence="7" type="primary">hybB</name>
    <name evidence="7" type="ORF">GTOL_10948</name>
</gene>
<evidence type="ECO:0000256" key="1">
    <source>
        <dbReference type="ARBA" id="ARBA00004651"/>
    </source>
</evidence>
<comment type="subcellular location">
    <subcellularLocation>
        <location evidence="1">Cell membrane</location>
        <topology evidence="1">Multi-pass membrane protein</topology>
    </subcellularLocation>
</comment>